<dbReference type="InterPro" id="IPR050277">
    <property type="entry name" value="Sodium:Solute_Symporter"/>
</dbReference>
<evidence type="ECO:0000256" key="11">
    <source>
        <dbReference type="ARBA" id="ARBA00023201"/>
    </source>
</evidence>
<feature type="transmembrane region" description="Helical" evidence="14">
    <location>
        <begin position="82"/>
        <end position="107"/>
    </location>
</feature>
<organism evidence="15 16">
    <name type="scientific">Virgibacillus sediminis</name>
    <dbReference type="NCBI Taxonomy" id="202260"/>
    <lineage>
        <taxon>Bacteria</taxon>
        <taxon>Bacillati</taxon>
        <taxon>Bacillota</taxon>
        <taxon>Bacilli</taxon>
        <taxon>Bacillales</taxon>
        <taxon>Bacillaceae</taxon>
        <taxon>Virgibacillus</taxon>
    </lineage>
</organism>
<evidence type="ECO:0000256" key="9">
    <source>
        <dbReference type="ARBA" id="ARBA00023065"/>
    </source>
</evidence>
<dbReference type="InterPro" id="IPR038377">
    <property type="entry name" value="Na/Glc_symporter_sf"/>
</dbReference>
<comment type="catalytic activity">
    <reaction evidence="12">
        <text>L-proline(in) + Na(+)(in) = L-proline(out) + Na(+)(out)</text>
        <dbReference type="Rhea" id="RHEA:28967"/>
        <dbReference type="ChEBI" id="CHEBI:29101"/>
        <dbReference type="ChEBI" id="CHEBI:60039"/>
    </reaction>
</comment>
<keyword evidence="8" id="KW-0915">Sodium</keyword>
<feature type="transmembrane region" description="Helical" evidence="14">
    <location>
        <begin position="166"/>
        <end position="185"/>
    </location>
</feature>
<gene>
    <name evidence="15" type="ORF">ACFODW_11990</name>
</gene>
<comment type="similarity">
    <text evidence="2 13">Belongs to the sodium:solute symporter (SSF) (TC 2.A.21) family.</text>
</comment>
<keyword evidence="16" id="KW-1185">Reference proteome</keyword>
<evidence type="ECO:0000256" key="14">
    <source>
        <dbReference type="SAM" id="Phobius"/>
    </source>
</evidence>
<dbReference type="InterPro" id="IPR001734">
    <property type="entry name" value="Na/solute_symporter"/>
</dbReference>
<evidence type="ECO:0000256" key="2">
    <source>
        <dbReference type="ARBA" id="ARBA00006434"/>
    </source>
</evidence>
<keyword evidence="9" id="KW-0406">Ion transport</keyword>
<feature type="transmembrane region" description="Helical" evidence="14">
    <location>
        <begin position="43"/>
        <end position="62"/>
    </location>
</feature>
<dbReference type="Proteomes" id="UP001595387">
    <property type="component" value="Unassembled WGS sequence"/>
</dbReference>
<evidence type="ECO:0000256" key="8">
    <source>
        <dbReference type="ARBA" id="ARBA00023053"/>
    </source>
</evidence>
<dbReference type="Pfam" id="PF00474">
    <property type="entry name" value="SSF"/>
    <property type="match status" value="1"/>
</dbReference>
<feature type="transmembrane region" description="Helical" evidence="14">
    <location>
        <begin position="457"/>
        <end position="480"/>
    </location>
</feature>
<feature type="transmembrane region" description="Helical" evidence="14">
    <location>
        <begin position="12"/>
        <end position="31"/>
    </location>
</feature>
<feature type="transmembrane region" description="Helical" evidence="14">
    <location>
        <begin position="379"/>
        <end position="398"/>
    </location>
</feature>
<evidence type="ECO:0000256" key="13">
    <source>
        <dbReference type="RuleBase" id="RU362091"/>
    </source>
</evidence>
<dbReference type="PANTHER" id="PTHR48086:SF3">
    <property type="entry name" value="SODIUM_PROLINE SYMPORTER"/>
    <property type="match status" value="1"/>
</dbReference>
<dbReference type="RefSeq" id="WP_390306740.1">
    <property type="nucleotide sequence ID" value="NZ_JBHRRZ010000017.1"/>
</dbReference>
<dbReference type="Gene3D" id="1.20.1730.10">
    <property type="entry name" value="Sodium/glucose cotransporter"/>
    <property type="match status" value="1"/>
</dbReference>
<evidence type="ECO:0000256" key="5">
    <source>
        <dbReference type="ARBA" id="ARBA00022692"/>
    </source>
</evidence>
<keyword evidence="5 14" id="KW-0812">Transmembrane</keyword>
<evidence type="ECO:0000256" key="1">
    <source>
        <dbReference type="ARBA" id="ARBA00004651"/>
    </source>
</evidence>
<dbReference type="PROSITE" id="PS50283">
    <property type="entry name" value="NA_SOLUT_SYMP_3"/>
    <property type="match status" value="1"/>
</dbReference>
<evidence type="ECO:0000256" key="6">
    <source>
        <dbReference type="ARBA" id="ARBA00022847"/>
    </source>
</evidence>
<feature type="transmembrane region" description="Helical" evidence="14">
    <location>
        <begin position="241"/>
        <end position="259"/>
    </location>
</feature>
<accession>A0ABV7A878</accession>
<protein>
    <submittedName>
        <fullName evidence="15">Sodium:solute symporter</fullName>
    </submittedName>
</protein>
<evidence type="ECO:0000256" key="3">
    <source>
        <dbReference type="ARBA" id="ARBA00022448"/>
    </source>
</evidence>
<evidence type="ECO:0000313" key="15">
    <source>
        <dbReference type="EMBL" id="MFC2949058.1"/>
    </source>
</evidence>
<name>A0ABV7A878_9BACI</name>
<reference evidence="16" key="1">
    <citation type="journal article" date="2019" name="Int. J. Syst. Evol. Microbiol.">
        <title>The Global Catalogue of Microorganisms (GCM) 10K type strain sequencing project: providing services to taxonomists for standard genome sequencing and annotation.</title>
        <authorList>
            <consortium name="The Broad Institute Genomics Platform"/>
            <consortium name="The Broad Institute Genome Sequencing Center for Infectious Disease"/>
            <person name="Wu L."/>
            <person name="Ma J."/>
        </authorList>
    </citation>
    <scope>NUCLEOTIDE SEQUENCE [LARGE SCALE GENOMIC DNA]</scope>
    <source>
        <strain evidence="16">KCTC 13193</strain>
    </source>
</reference>
<evidence type="ECO:0000256" key="7">
    <source>
        <dbReference type="ARBA" id="ARBA00022989"/>
    </source>
</evidence>
<evidence type="ECO:0000256" key="10">
    <source>
        <dbReference type="ARBA" id="ARBA00023136"/>
    </source>
</evidence>
<proteinExistence type="inferred from homology"/>
<keyword evidence="3" id="KW-0813">Transport</keyword>
<keyword evidence="11" id="KW-0739">Sodium transport</keyword>
<evidence type="ECO:0000313" key="16">
    <source>
        <dbReference type="Proteomes" id="UP001595387"/>
    </source>
</evidence>
<feature type="transmembrane region" description="Helical" evidence="14">
    <location>
        <begin position="280"/>
        <end position="303"/>
    </location>
</feature>
<evidence type="ECO:0000256" key="4">
    <source>
        <dbReference type="ARBA" id="ARBA00022475"/>
    </source>
</evidence>
<dbReference type="CDD" id="cd10322">
    <property type="entry name" value="SLC5sbd"/>
    <property type="match status" value="1"/>
</dbReference>
<keyword evidence="7 14" id="KW-1133">Transmembrane helix</keyword>
<keyword evidence="4" id="KW-1003">Cell membrane</keyword>
<feature type="transmembrane region" description="Helical" evidence="14">
    <location>
        <begin position="197"/>
        <end position="221"/>
    </location>
</feature>
<keyword evidence="10 14" id="KW-0472">Membrane</keyword>
<keyword evidence="6" id="KW-0769">Symport</keyword>
<evidence type="ECO:0000256" key="12">
    <source>
        <dbReference type="ARBA" id="ARBA00033708"/>
    </source>
</evidence>
<feature type="transmembrane region" description="Helical" evidence="14">
    <location>
        <begin position="328"/>
        <end position="358"/>
    </location>
</feature>
<feature type="transmembrane region" description="Helical" evidence="14">
    <location>
        <begin position="434"/>
        <end position="451"/>
    </location>
</feature>
<feature type="transmembrane region" description="Helical" evidence="14">
    <location>
        <begin position="404"/>
        <end position="427"/>
    </location>
</feature>
<feature type="transmembrane region" description="Helical" evidence="14">
    <location>
        <begin position="128"/>
        <end position="146"/>
    </location>
</feature>
<dbReference type="EMBL" id="JBHRRZ010000017">
    <property type="protein sequence ID" value="MFC2949058.1"/>
    <property type="molecule type" value="Genomic_DNA"/>
</dbReference>
<comment type="caution">
    <text evidence="15">The sequence shown here is derived from an EMBL/GenBank/DDBJ whole genome shotgun (WGS) entry which is preliminary data.</text>
</comment>
<comment type="subcellular location">
    <subcellularLocation>
        <location evidence="1">Cell membrane</location>
        <topology evidence="1">Multi-pass membrane protein</topology>
    </subcellularLocation>
</comment>
<dbReference type="PANTHER" id="PTHR48086">
    <property type="entry name" value="SODIUM/PROLINE SYMPORTER-RELATED"/>
    <property type="match status" value="1"/>
</dbReference>
<sequence length="495" mass="53869">MEDLAFSGTSGIMIMLVYGALMLAIGIFTYLRNKGLHQSHKEFYLGGGSIGMFVLFFTFFATQYSGNTIVGYAPTAYRMGFMWLQSITFFILIVIGYMLFAPRLYVLSKKYNFITPTDFIERRFQSKGISILAAILMLYGLCNFLLEQIVAIGHGVSGLTGGTVPYQAAVIFFVTIMIIYGWLGGMRSVAYTDTMQGIALLVGVAILLVGAVIYFGGVPSATDYAVTVSPEKLGVPQGDGIVSWFSMLVLVMIGAAIYPHAIQRIYAAKSEKALKNSLKWMAWMPFVTSGLVFLIGIIGIQAFPGLSEGESEQLVGMMANHIASQNTFFYWAMVILFGGIVAAIVSTADSVLLTLSSIISKDIYGKYINPQADDKKQILVGKLTGVVLVAGLLIIAWYPPATLYRIFILKFELLIQIAPAFILGMYWKRMHKHAVMTGMVIGTVIAAYMAFTGLKPLGIASGLWGLLANLVFSVGLSFLLKSSEADKGIAEKAIS</sequence>